<dbReference type="HOGENOM" id="CLU_005915_0_0_1"/>
<sequence>MASGRHKKVSVLLAVIAATCLSGRDAVHVTFNREHACSFATESVFYPVEDSADTGVADVNLLQSYQRADASSTTTTNGGFPVVPCTEVTSETCTSTKSIVVGISRCLKDSTITAIASWFGSTLKVSSTQRLTMWKDRANVELKLVFVMLRGACKVANGTPVTTRLSTFSQYTTAPLIDGLSDSTLTNANAISTIMFFNSDDDSVHANVQARASNAKLTFTYHFHVNEASTATTSSYLNTIYLAKIDDLKVYLPFAPSSAKRYTCSSANLPGGVPVPCQSRIARCMCTCPKGFEITKSAWASNLVCTKVGSTFTDFNNLCGTCVWDNYGAFKYYVNEALPSCDLSNLISKAGFPMPHLMKSYVTSASEASRSVTISATPTSSPVYDGGGVANYVYNKATDQAGTCSDPVSWLRRRPFRYPTWSLTPIRAASAAPAAKISTCKWTKYRDSPADLFNSLLISSFGKFDLIASAVDSTLHVGSCMGCITVVDNYRPRATALCPTSFSDAIMSVSSLSPAQLASGDKFASLNGANVVTANESIHAVLAFQEKAVNDACSASSRCDDESFAMKNFFGDKYTMGKTFVDAKTCFAPTSVWTDFLGAADATRDLFPDDAALQCETPGTQGRCTRCCQMQVKLKEKWVDYLCDSNYDVERCDGLDSEVCSYSQCLTFSGDTALSADAQIRPTVVAESQNVISKLTQQGYDSTTEIHRALACTSFSRTSDDACTFKAKVADLIDTKAEFHADWSKYDTNGKDASKFVFWRYRILDESNSKWRRLTDAAKHTFLKSETRIIVEAWSQCGLVKSFTFCVKLHVHSPIEVCENFSGMWYQSSINNQLEDDVLCNYPKSDFVELTFDYHPNIGIQFAPDKLHMSINRVECTATFDDRESTQIIGVGGGSKATSLEIVHRFAVELIHEPTTVALLTGLYVQCTFTYLRYDKSTVSQTCDKSFLMQDCDSPCFDKTLGGTCAAGLTDCRANKLPTPYRACGSNVITASSTQTLMNAAGETCCQACADQPIECKPLLDLKEGDIKRCEPKAEPRTTDPYTSNAYAYVTQILAEVGKSLEEVSPVDFFTSPMFLAVVGSAVLVVVAGLVVWKKRAAMNQEQHMEWELYSLMETNAS</sequence>
<evidence type="ECO:0000313" key="3">
    <source>
        <dbReference type="EnsemblProtists" id="PYU1_T000041"/>
    </source>
</evidence>
<dbReference type="InParanoid" id="K3W500"/>
<keyword evidence="4" id="KW-1185">Reference proteome</keyword>
<dbReference type="Proteomes" id="UP000019132">
    <property type="component" value="Unassembled WGS sequence"/>
</dbReference>
<feature type="transmembrane region" description="Helical" evidence="1">
    <location>
        <begin position="1074"/>
        <end position="1093"/>
    </location>
</feature>
<name>K3W500_GLOUD</name>
<keyword evidence="2" id="KW-0732">Signal</keyword>
<reference evidence="3" key="3">
    <citation type="submission" date="2015-02" db="UniProtKB">
        <authorList>
            <consortium name="EnsemblProtists"/>
        </authorList>
    </citation>
    <scope>IDENTIFICATION</scope>
    <source>
        <strain evidence="3">DAOM BR144</strain>
    </source>
</reference>
<keyword evidence="1" id="KW-1133">Transmembrane helix</keyword>
<protein>
    <recommendedName>
        <fullName evidence="5">Transmembrane protein</fullName>
    </recommendedName>
</protein>
<evidence type="ECO:0000256" key="2">
    <source>
        <dbReference type="SAM" id="SignalP"/>
    </source>
</evidence>
<evidence type="ECO:0000313" key="4">
    <source>
        <dbReference type="Proteomes" id="UP000019132"/>
    </source>
</evidence>
<reference evidence="4" key="2">
    <citation type="submission" date="2010-04" db="EMBL/GenBank/DDBJ databases">
        <authorList>
            <person name="Buell R."/>
            <person name="Hamilton J."/>
            <person name="Hostetler J."/>
        </authorList>
    </citation>
    <scope>NUCLEOTIDE SEQUENCE [LARGE SCALE GENOMIC DNA]</scope>
    <source>
        <strain evidence="4">DAOM:BR144</strain>
    </source>
</reference>
<proteinExistence type="predicted"/>
<dbReference type="VEuPathDB" id="FungiDB:PYU1_G000041"/>
<keyword evidence="1" id="KW-0812">Transmembrane</keyword>
<evidence type="ECO:0008006" key="5">
    <source>
        <dbReference type="Google" id="ProtNLM"/>
    </source>
</evidence>
<organism evidence="3 4">
    <name type="scientific">Globisporangium ultimum (strain ATCC 200006 / CBS 805.95 / DAOM BR144)</name>
    <name type="common">Pythium ultimum</name>
    <dbReference type="NCBI Taxonomy" id="431595"/>
    <lineage>
        <taxon>Eukaryota</taxon>
        <taxon>Sar</taxon>
        <taxon>Stramenopiles</taxon>
        <taxon>Oomycota</taxon>
        <taxon>Peronosporomycetes</taxon>
        <taxon>Pythiales</taxon>
        <taxon>Pythiaceae</taxon>
        <taxon>Globisporangium</taxon>
    </lineage>
</organism>
<reference evidence="4" key="1">
    <citation type="journal article" date="2010" name="Genome Biol.">
        <title>Genome sequence of the necrotrophic plant pathogen Pythium ultimum reveals original pathogenicity mechanisms and effector repertoire.</title>
        <authorList>
            <person name="Levesque C.A."/>
            <person name="Brouwer H."/>
            <person name="Cano L."/>
            <person name="Hamilton J.P."/>
            <person name="Holt C."/>
            <person name="Huitema E."/>
            <person name="Raffaele S."/>
            <person name="Robideau G.P."/>
            <person name="Thines M."/>
            <person name="Win J."/>
            <person name="Zerillo M.M."/>
            <person name="Beakes G.W."/>
            <person name="Boore J.L."/>
            <person name="Busam D."/>
            <person name="Dumas B."/>
            <person name="Ferriera S."/>
            <person name="Fuerstenberg S.I."/>
            <person name="Gachon C.M."/>
            <person name="Gaulin E."/>
            <person name="Govers F."/>
            <person name="Grenville-Briggs L."/>
            <person name="Horner N."/>
            <person name="Hostetler J."/>
            <person name="Jiang R.H."/>
            <person name="Johnson J."/>
            <person name="Krajaejun T."/>
            <person name="Lin H."/>
            <person name="Meijer H.J."/>
            <person name="Moore B."/>
            <person name="Morris P."/>
            <person name="Phuntmart V."/>
            <person name="Puiu D."/>
            <person name="Shetty J."/>
            <person name="Stajich J.E."/>
            <person name="Tripathy S."/>
            <person name="Wawra S."/>
            <person name="van West P."/>
            <person name="Whitty B.R."/>
            <person name="Coutinho P.M."/>
            <person name="Henrissat B."/>
            <person name="Martin F."/>
            <person name="Thomas P.D."/>
            <person name="Tyler B.M."/>
            <person name="De Vries R.P."/>
            <person name="Kamoun S."/>
            <person name="Yandell M."/>
            <person name="Tisserat N."/>
            <person name="Buell C.R."/>
        </authorList>
    </citation>
    <scope>NUCLEOTIDE SEQUENCE</scope>
    <source>
        <strain evidence="4">DAOM:BR144</strain>
    </source>
</reference>
<feature type="signal peptide" evidence="2">
    <location>
        <begin position="1"/>
        <end position="26"/>
    </location>
</feature>
<accession>K3W500</accession>
<dbReference type="EMBL" id="GL376636">
    <property type="status" value="NOT_ANNOTATED_CDS"/>
    <property type="molecule type" value="Genomic_DNA"/>
</dbReference>
<dbReference type="AlphaFoldDB" id="K3W500"/>
<dbReference type="eggNOG" id="ENOG502S7U9">
    <property type="taxonomic scope" value="Eukaryota"/>
</dbReference>
<dbReference type="EnsemblProtists" id="PYU1_T000041">
    <property type="protein sequence ID" value="PYU1_T000041"/>
    <property type="gene ID" value="PYU1_G000041"/>
</dbReference>
<feature type="chain" id="PRO_5003867652" description="Transmembrane protein" evidence="2">
    <location>
        <begin position="27"/>
        <end position="1118"/>
    </location>
</feature>
<dbReference type="STRING" id="431595.K3W500"/>
<evidence type="ECO:0000256" key="1">
    <source>
        <dbReference type="SAM" id="Phobius"/>
    </source>
</evidence>
<keyword evidence="1" id="KW-0472">Membrane</keyword>